<dbReference type="Gene3D" id="3.40.50.300">
    <property type="entry name" value="P-loop containing nucleotide triphosphate hydrolases"/>
    <property type="match status" value="1"/>
</dbReference>
<keyword evidence="2" id="KW-1185">Reference proteome</keyword>
<accession>A0A402APW3</accession>
<dbReference type="InterPro" id="IPR027417">
    <property type="entry name" value="P-loop_NTPase"/>
</dbReference>
<evidence type="ECO:0000313" key="1">
    <source>
        <dbReference type="EMBL" id="GCE21069.1"/>
    </source>
</evidence>
<organism evidence="1 2">
    <name type="scientific">Dictyobacter kobayashii</name>
    <dbReference type="NCBI Taxonomy" id="2014872"/>
    <lineage>
        <taxon>Bacteria</taxon>
        <taxon>Bacillati</taxon>
        <taxon>Chloroflexota</taxon>
        <taxon>Ktedonobacteria</taxon>
        <taxon>Ktedonobacterales</taxon>
        <taxon>Dictyobacteraceae</taxon>
        <taxon>Dictyobacter</taxon>
    </lineage>
</organism>
<evidence type="ECO:0008006" key="3">
    <source>
        <dbReference type="Google" id="ProtNLM"/>
    </source>
</evidence>
<dbReference type="EMBL" id="BIFS01000001">
    <property type="protein sequence ID" value="GCE21069.1"/>
    <property type="molecule type" value="Genomic_DNA"/>
</dbReference>
<dbReference type="AlphaFoldDB" id="A0A402APW3"/>
<dbReference type="Proteomes" id="UP000287188">
    <property type="component" value="Unassembled WGS sequence"/>
</dbReference>
<reference evidence="2" key="1">
    <citation type="submission" date="2018-12" db="EMBL/GenBank/DDBJ databases">
        <title>Tengunoibacter tsumagoiensis gen. nov., sp. nov., Dictyobacter kobayashii sp. nov., D. alpinus sp. nov., and D. joshuensis sp. nov. and description of Dictyobacteraceae fam. nov. within the order Ktedonobacterales isolated from Tengu-no-mugimeshi.</title>
        <authorList>
            <person name="Wang C.M."/>
            <person name="Zheng Y."/>
            <person name="Sakai Y."/>
            <person name="Toyoda A."/>
            <person name="Minakuchi Y."/>
            <person name="Abe K."/>
            <person name="Yokota A."/>
            <person name="Yabe S."/>
        </authorList>
    </citation>
    <scope>NUCLEOTIDE SEQUENCE [LARGE SCALE GENOMIC DNA]</scope>
    <source>
        <strain evidence="2">Uno11</strain>
    </source>
</reference>
<dbReference type="PANTHER" id="PTHR43514">
    <property type="entry name" value="ABC TRANSPORTER I FAMILY MEMBER 10"/>
    <property type="match status" value="1"/>
</dbReference>
<evidence type="ECO:0000313" key="2">
    <source>
        <dbReference type="Proteomes" id="UP000287188"/>
    </source>
</evidence>
<name>A0A402APW3_9CHLR</name>
<dbReference type="PANTHER" id="PTHR43514:SF4">
    <property type="entry name" value="ABC TRANSPORTER I FAMILY MEMBER 10"/>
    <property type="match status" value="1"/>
</dbReference>
<dbReference type="InterPro" id="IPR050334">
    <property type="entry name" value="Molybdenum_import_ModC"/>
</dbReference>
<comment type="caution">
    <text evidence="1">The sequence shown here is derived from an EMBL/GenBank/DDBJ whole genome shotgun (WGS) entry which is preliminary data.</text>
</comment>
<proteinExistence type="predicted"/>
<protein>
    <recommendedName>
        <fullName evidence="3">ABC transporter domain-containing protein</fullName>
    </recommendedName>
</protein>
<gene>
    <name evidence="1" type="ORF">KDK_48690</name>
</gene>
<sequence length="106" mass="11943">MLDPFSRQELAKLFARLHQELGLTIIQVTHLLEEAIYAQRIVVMEQGRVIEEGTPAQIFSDLERLRVLKLIIPDPLSLVSRLRQAGFPIAAQAVTNEEIAREIANA</sequence>
<dbReference type="SUPFAM" id="SSF52540">
    <property type="entry name" value="P-loop containing nucleoside triphosphate hydrolases"/>
    <property type="match status" value="1"/>
</dbReference>